<evidence type="ECO:0000313" key="12">
    <source>
        <dbReference type="EMBL" id="VDN56843.1"/>
    </source>
</evidence>
<comment type="subcellular location">
    <subcellularLocation>
        <location evidence="1">Nucleus</location>
        <location evidence="1">Nucleolus</location>
    </subcellularLocation>
</comment>
<dbReference type="GO" id="GO:0001164">
    <property type="term" value="F:RNA polymerase I core promoter sequence-specific DNA binding"/>
    <property type="evidence" value="ECO:0007669"/>
    <property type="project" value="InterPro"/>
</dbReference>
<evidence type="ECO:0000256" key="10">
    <source>
        <dbReference type="SAM" id="Phobius"/>
    </source>
</evidence>
<evidence type="ECO:0000256" key="5">
    <source>
        <dbReference type="ARBA" id="ARBA00022833"/>
    </source>
</evidence>
<dbReference type="OrthoDB" id="10069252at2759"/>
<dbReference type="Proteomes" id="UP000038040">
    <property type="component" value="Unplaced"/>
</dbReference>
<dbReference type="Proteomes" id="UP000274756">
    <property type="component" value="Unassembled WGS sequence"/>
</dbReference>
<feature type="domain" description="Rrn7/TAF1B C-terminal cyclin" evidence="11">
    <location>
        <begin position="383"/>
        <end position="452"/>
    </location>
</feature>
<evidence type="ECO:0000256" key="1">
    <source>
        <dbReference type="ARBA" id="ARBA00004604"/>
    </source>
</evidence>
<name>A0A158Q3I4_DRAME</name>
<dbReference type="GO" id="GO:0042790">
    <property type="term" value="P:nucleolar large rRNA transcription by RNA polymerase I"/>
    <property type="evidence" value="ECO:0007669"/>
    <property type="project" value="TreeGrafter"/>
</dbReference>
<keyword evidence="10" id="KW-0472">Membrane</keyword>
<accession>A0A158Q3I4</accession>
<keyword evidence="6" id="KW-0805">Transcription regulation</keyword>
<evidence type="ECO:0000256" key="9">
    <source>
        <dbReference type="ARBA" id="ARBA00023242"/>
    </source>
</evidence>
<evidence type="ECO:0000313" key="15">
    <source>
        <dbReference type="WBParaSite" id="DME_0000245601-mRNA-1"/>
    </source>
</evidence>
<evidence type="ECO:0000256" key="7">
    <source>
        <dbReference type="ARBA" id="ARBA00023125"/>
    </source>
</evidence>
<dbReference type="STRING" id="318479.A0A158Q3I4"/>
<evidence type="ECO:0000259" key="11">
    <source>
        <dbReference type="Pfam" id="PF20645"/>
    </source>
</evidence>
<dbReference type="GO" id="GO:0008270">
    <property type="term" value="F:zinc ion binding"/>
    <property type="evidence" value="ECO:0007669"/>
    <property type="project" value="UniProtKB-KW"/>
</dbReference>
<dbReference type="Pfam" id="PF20645">
    <property type="entry name" value="Rrn7_cyclin_C"/>
    <property type="match status" value="1"/>
</dbReference>
<keyword evidence="8" id="KW-0804">Transcription</keyword>
<dbReference type="InterPro" id="IPR048538">
    <property type="entry name" value="Rrn7_cyclin_C"/>
</dbReference>
<protein>
    <submittedName>
        <fullName evidence="15">C2H2-type domain-containing protein</fullName>
    </submittedName>
</protein>
<evidence type="ECO:0000256" key="2">
    <source>
        <dbReference type="ARBA" id="ARBA00006899"/>
    </source>
</evidence>
<dbReference type="PANTHER" id="PTHR31576:SF2">
    <property type="entry name" value="TATA BOX-BINDING PROTEIN-ASSOCIATED FACTOR RNA POLYMERASE I SUBUNIT B"/>
    <property type="match status" value="1"/>
</dbReference>
<comment type="similarity">
    <text evidence="2">Belongs to the RRN7/TAF1B family.</text>
</comment>
<dbReference type="EMBL" id="UYYG01001157">
    <property type="protein sequence ID" value="VDN56843.1"/>
    <property type="molecule type" value="Genomic_DNA"/>
</dbReference>
<keyword evidence="4" id="KW-0863">Zinc-finger</keyword>
<keyword evidence="14" id="KW-1185">Reference proteome</keyword>
<evidence type="ECO:0000256" key="4">
    <source>
        <dbReference type="ARBA" id="ARBA00022771"/>
    </source>
</evidence>
<feature type="transmembrane region" description="Helical" evidence="10">
    <location>
        <begin position="233"/>
        <end position="252"/>
    </location>
</feature>
<dbReference type="GO" id="GO:0070860">
    <property type="term" value="C:RNA polymerase I core factor complex"/>
    <property type="evidence" value="ECO:0007669"/>
    <property type="project" value="InterPro"/>
</dbReference>
<dbReference type="InterPro" id="IPR033599">
    <property type="entry name" value="TAF1B/Rrn7"/>
</dbReference>
<evidence type="ECO:0000313" key="14">
    <source>
        <dbReference type="Proteomes" id="UP000274756"/>
    </source>
</evidence>
<keyword evidence="9" id="KW-0539">Nucleus</keyword>
<dbReference type="WBParaSite" id="DME_0000245601-mRNA-1">
    <property type="protein sequence ID" value="DME_0000245601-mRNA-1"/>
    <property type="gene ID" value="DME_0000245601"/>
</dbReference>
<dbReference type="AlphaFoldDB" id="A0A158Q3I4"/>
<keyword evidence="10" id="KW-1133">Transmembrane helix</keyword>
<organism evidence="13 15">
    <name type="scientific">Dracunculus medinensis</name>
    <name type="common">Guinea worm</name>
    <dbReference type="NCBI Taxonomy" id="318479"/>
    <lineage>
        <taxon>Eukaryota</taxon>
        <taxon>Metazoa</taxon>
        <taxon>Ecdysozoa</taxon>
        <taxon>Nematoda</taxon>
        <taxon>Chromadorea</taxon>
        <taxon>Rhabditida</taxon>
        <taxon>Spirurina</taxon>
        <taxon>Dracunculoidea</taxon>
        <taxon>Dracunculidae</taxon>
        <taxon>Dracunculus</taxon>
    </lineage>
</organism>
<dbReference type="PANTHER" id="PTHR31576">
    <property type="entry name" value="TATA BOX-BINDING PROTEIN-ASSOCIATED FACTOR RNA POLYMERASE I SUBUNIT B"/>
    <property type="match status" value="1"/>
</dbReference>
<sequence length="859" mass="99696">MYYILELEITSTASLAASKKLMQRLKIGRAIFQIQRELEDDNGFYFTGLTKKLATQSQHQIVGDKRKKKTHETIHEDELGNLAGISDEDYPHFLNKAGSRLATASKLLSRFSNKLIMDCGVPNTARDHCLHIFQLYLKHFKVAFCEDELDVSNPFCPIVIEQKYDEIKQNKNEERKAKKEHDISKGVNVLGHIFDMNVEIEDDAEISAFTELRTKLSKVAVKHLLLIPFTSEVMIVILYLACICSGATWILLSDITRWFREGRLRRTLHQRCALAVPCSAKKDENCNNRQIYPLFEYIRVLIALSQITEIPKQPVLRNIHQVISRFCFNLNLPYAFAHRVHRLCDTLKPSTEISAAITRRFGDFDSSEVLDNANANFNNYFSTGFEKRCQRSDFRKYSVLPSIEAKALALILFAFKLIFGLDGHREFNMVPQNSNDVFNFSSWFHQLKMRMEVWRGRPVQNVLKVRYRTLPSYDAIHADYRTMYRNADFNQISHSLLFTKRNGYFSGCIPNYVVQEAKDYALLKVFSDNNDEMPAKFTDKEAILTPLCFQATKNQEWFRNQRKKASFRADSIDYYNADIFFADFKSYTLDYHTVDANVDSTSNQKQVFPRPHYCGSLMRCDQSNIMYFPIIYTCAMDAVLSVAHRHFSDTFAFLFETFCLLIGEEQKVLYAFFLMIEMICLSRDRLEEIYNLADTGAEISMKGQCIDIFSRPNQYFLRLRRMPGDMSRADYAYNMITIDSILPEPSTVFVPFHVSIANLKKKYQKKNYEEESASQPSQEEKYFVEKKRRKRGERWILILTWLLVVNVHTLMKVNEGNSVPTFPISPFDIPKKEIPGSSAVEIGVDPSRFLALRCPKFLE</sequence>
<reference evidence="12 14" key="2">
    <citation type="submission" date="2018-11" db="EMBL/GenBank/DDBJ databases">
        <authorList>
            <consortium name="Pathogen Informatics"/>
        </authorList>
    </citation>
    <scope>NUCLEOTIDE SEQUENCE [LARGE SCALE GENOMIC DNA]</scope>
</reference>
<keyword evidence="7" id="KW-0238">DNA-binding</keyword>
<keyword evidence="3" id="KW-0479">Metal-binding</keyword>
<evidence type="ECO:0000313" key="13">
    <source>
        <dbReference type="Proteomes" id="UP000038040"/>
    </source>
</evidence>
<keyword evidence="10" id="KW-0812">Transmembrane</keyword>
<gene>
    <name evidence="12" type="ORF">DME_LOCUS6816</name>
</gene>
<evidence type="ECO:0000256" key="6">
    <source>
        <dbReference type="ARBA" id="ARBA00023015"/>
    </source>
</evidence>
<evidence type="ECO:0000256" key="8">
    <source>
        <dbReference type="ARBA" id="ARBA00023163"/>
    </source>
</evidence>
<keyword evidence="5" id="KW-0862">Zinc</keyword>
<reference evidence="15" key="1">
    <citation type="submission" date="2016-04" db="UniProtKB">
        <authorList>
            <consortium name="WormBaseParasite"/>
        </authorList>
    </citation>
    <scope>IDENTIFICATION</scope>
</reference>
<proteinExistence type="inferred from homology"/>
<evidence type="ECO:0000256" key="3">
    <source>
        <dbReference type="ARBA" id="ARBA00022723"/>
    </source>
</evidence>
<dbReference type="GO" id="GO:0005668">
    <property type="term" value="C:RNA polymerase transcription factor SL1 complex"/>
    <property type="evidence" value="ECO:0007669"/>
    <property type="project" value="TreeGrafter"/>
</dbReference>